<evidence type="ECO:0000313" key="2">
    <source>
        <dbReference type="Proteomes" id="UP001469553"/>
    </source>
</evidence>
<organism evidence="1 2">
    <name type="scientific">Ameca splendens</name>
    <dbReference type="NCBI Taxonomy" id="208324"/>
    <lineage>
        <taxon>Eukaryota</taxon>
        <taxon>Metazoa</taxon>
        <taxon>Chordata</taxon>
        <taxon>Craniata</taxon>
        <taxon>Vertebrata</taxon>
        <taxon>Euteleostomi</taxon>
        <taxon>Actinopterygii</taxon>
        <taxon>Neopterygii</taxon>
        <taxon>Teleostei</taxon>
        <taxon>Neoteleostei</taxon>
        <taxon>Acanthomorphata</taxon>
        <taxon>Ovalentaria</taxon>
        <taxon>Atherinomorphae</taxon>
        <taxon>Cyprinodontiformes</taxon>
        <taxon>Goodeidae</taxon>
        <taxon>Ameca</taxon>
    </lineage>
</organism>
<reference evidence="1 2" key="1">
    <citation type="submission" date="2021-06" db="EMBL/GenBank/DDBJ databases">
        <authorList>
            <person name="Palmer J.M."/>
        </authorList>
    </citation>
    <scope>NUCLEOTIDE SEQUENCE [LARGE SCALE GENOMIC DNA]</scope>
    <source>
        <strain evidence="1 2">AS_MEX2019</strain>
        <tissue evidence="1">Muscle</tissue>
    </source>
</reference>
<proteinExistence type="predicted"/>
<accession>A0ABV0ZBM6</accession>
<gene>
    <name evidence="1" type="ORF">AMECASPLE_017802</name>
</gene>
<evidence type="ECO:0000313" key="1">
    <source>
        <dbReference type="EMBL" id="MEQ2303520.1"/>
    </source>
</evidence>
<dbReference type="Proteomes" id="UP001469553">
    <property type="component" value="Unassembled WGS sequence"/>
</dbReference>
<keyword evidence="2" id="KW-1185">Reference proteome</keyword>
<name>A0ABV0ZBM6_9TELE</name>
<protein>
    <submittedName>
        <fullName evidence="1">Uncharacterized protein</fullName>
    </submittedName>
</protein>
<dbReference type="EMBL" id="JAHRIP010057780">
    <property type="protein sequence ID" value="MEQ2303520.1"/>
    <property type="molecule type" value="Genomic_DNA"/>
</dbReference>
<comment type="caution">
    <text evidence="1">The sequence shown here is derived from an EMBL/GenBank/DDBJ whole genome shotgun (WGS) entry which is preliminary data.</text>
</comment>
<sequence>MYRLYLTTRLKAKCILLLGPHDKDQPCCDSFLSENLTSPVPASLAWLHVDRITFSVVDTGLLMKISCANMSQVEHIPHAAVRKTDCWRPRDSGDRIHGCEVQFVACSLNATLN</sequence>